<organism evidence="1 2">
    <name type="scientific">Chelatococcus composti</name>
    <dbReference type="NCBI Taxonomy" id="1743235"/>
    <lineage>
        <taxon>Bacteria</taxon>
        <taxon>Pseudomonadati</taxon>
        <taxon>Pseudomonadota</taxon>
        <taxon>Alphaproteobacteria</taxon>
        <taxon>Hyphomicrobiales</taxon>
        <taxon>Chelatococcaceae</taxon>
        <taxon>Chelatococcus</taxon>
    </lineage>
</organism>
<evidence type="ECO:0000313" key="1">
    <source>
        <dbReference type="EMBL" id="MBB6168312.1"/>
    </source>
</evidence>
<evidence type="ECO:0000313" key="2">
    <source>
        <dbReference type="Proteomes" id="UP000588017"/>
    </source>
</evidence>
<dbReference type="AlphaFoldDB" id="A0A841KA41"/>
<name>A0A841KA41_9HYPH</name>
<dbReference type="Proteomes" id="UP000588017">
    <property type="component" value="Unassembled WGS sequence"/>
</dbReference>
<gene>
    <name evidence="1" type="ORF">HNQ73_001942</name>
</gene>
<protein>
    <submittedName>
        <fullName evidence="1">Uncharacterized protein</fullName>
    </submittedName>
</protein>
<comment type="caution">
    <text evidence="1">The sequence shown here is derived from an EMBL/GenBank/DDBJ whole genome shotgun (WGS) entry which is preliminary data.</text>
</comment>
<dbReference type="EMBL" id="JACHEH010000004">
    <property type="protein sequence ID" value="MBB6168312.1"/>
    <property type="molecule type" value="Genomic_DNA"/>
</dbReference>
<keyword evidence="2" id="KW-1185">Reference proteome</keyword>
<dbReference type="RefSeq" id="WP_183334633.1">
    <property type="nucleotide sequence ID" value="NZ_BMHX01000004.1"/>
</dbReference>
<accession>A0A841KA41</accession>
<sequence length="45" mass="5120">MTVDEPRHKAPEVKEAMLKLVVHQVVEAYSHAFIQAISSEIESDR</sequence>
<reference evidence="1 2" key="1">
    <citation type="submission" date="2020-08" db="EMBL/GenBank/DDBJ databases">
        <title>Genomic Encyclopedia of Type Strains, Phase IV (KMG-IV): sequencing the most valuable type-strain genomes for metagenomic binning, comparative biology and taxonomic classification.</title>
        <authorList>
            <person name="Goeker M."/>
        </authorList>
    </citation>
    <scope>NUCLEOTIDE SEQUENCE [LARGE SCALE GENOMIC DNA]</scope>
    <source>
        <strain evidence="1 2">DSM 101465</strain>
    </source>
</reference>
<proteinExistence type="predicted"/>